<dbReference type="EnsemblBacteria" id="ABK77104">
    <property type="protein sequence ID" value="ABK77104"/>
    <property type="gene ID" value="CENSYa_0470"/>
</dbReference>
<comment type="similarity">
    <text evidence="1">Belongs to the eukaryotic/archaeal PrmC-related family.</text>
</comment>
<keyword evidence="7" id="KW-1185">Reference proteome</keyword>
<dbReference type="AlphaFoldDB" id="A0RUT7"/>
<evidence type="ECO:0000256" key="2">
    <source>
        <dbReference type="ARBA" id="ARBA00022603"/>
    </source>
</evidence>
<dbReference type="STRING" id="414004.CENSYa_0470"/>
<dbReference type="GO" id="GO:0008757">
    <property type="term" value="F:S-adenosylmethionine-dependent methyltransferase activity"/>
    <property type="evidence" value="ECO:0007669"/>
    <property type="project" value="TreeGrafter"/>
</dbReference>
<feature type="domain" description="Methyltransferase small" evidence="5">
    <location>
        <begin position="7"/>
        <end position="134"/>
    </location>
</feature>
<evidence type="ECO:0000256" key="4">
    <source>
        <dbReference type="ARBA" id="ARBA00022691"/>
    </source>
</evidence>
<dbReference type="InterPro" id="IPR007848">
    <property type="entry name" value="Small_mtfrase_dom"/>
</dbReference>
<proteinExistence type="inferred from homology"/>
<dbReference type="PANTHER" id="PTHR45875:SF1">
    <property type="entry name" value="METHYLTRANSFERASE N6AMT1"/>
    <property type="match status" value="1"/>
</dbReference>
<evidence type="ECO:0000256" key="1">
    <source>
        <dbReference type="ARBA" id="ARBA00006149"/>
    </source>
</evidence>
<dbReference type="GO" id="GO:0003676">
    <property type="term" value="F:nucleic acid binding"/>
    <property type="evidence" value="ECO:0007669"/>
    <property type="project" value="InterPro"/>
</dbReference>
<dbReference type="PROSITE" id="PS00092">
    <property type="entry name" value="N6_MTASE"/>
    <property type="match status" value="1"/>
</dbReference>
<dbReference type="GO" id="GO:0032259">
    <property type="term" value="P:methylation"/>
    <property type="evidence" value="ECO:0007669"/>
    <property type="project" value="UniProtKB-KW"/>
</dbReference>
<dbReference type="Pfam" id="PF05175">
    <property type="entry name" value="MTS"/>
    <property type="match status" value="1"/>
</dbReference>
<sequence length="165" mass="17245">MPAEDTYLLEDCIAGRSGDAALDMGCGTGYISRALGRSFGTVVGTDVDMLSLRGGSMDRTVCCTGADALSCTFDLIVCNPPYLATDGILDRSTDGGRLGLEVPGRMVRSAAPLLKRGGSMLVVTSSLSDYAALMGVASSCGLECTICARKKLFFEELIVIEAVRP</sequence>
<dbReference type="Proteomes" id="UP000000758">
    <property type="component" value="Chromosome"/>
</dbReference>
<evidence type="ECO:0000256" key="3">
    <source>
        <dbReference type="ARBA" id="ARBA00022679"/>
    </source>
</evidence>
<evidence type="ECO:0000313" key="7">
    <source>
        <dbReference type="Proteomes" id="UP000000758"/>
    </source>
</evidence>
<evidence type="ECO:0000259" key="5">
    <source>
        <dbReference type="Pfam" id="PF05175"/>
    </source>
</evidence>
<dbReference type="HOGENOM" id="CLU_018398_6_2_2"/>
<dbReference type="CDD" id="cd02440">
    <property type="entry name" value="AdoMet_MTases"/>
    <property type="match status" value="1"/>
</dbReference>
<dbReference type="InterPro" id="IPR052190">
    <property type="entry name" value="Euk-Arch_PrmC-MTase"/>
</dbReference>
<dbReference type="SUPFAM" id="SSF53335">
    <property type="entry name" value="S-adenosyl-L-methionine-dependent methyltransferases"/>
    <property type="match status" value="1"/>
</dbReference>
<keyword evidence="3" id="KW-0808">Transferase</keyword>
<keyword evidence="2 6" id="KW-0489">Methyltransferase</keyword>
<dbReference type="InterPro" id="IPR002052">
    <property type="entry name" value="DNA_methylase_N6_adenine_CS"/>
</dbReference>
<dbReference type="InterPro" id="IPR029063">
    <property type="entry name" value="SAM-dependent_MTases_sf"/>
</dbReference>
<dbReference type="EMBL" id="DP000238">
    <property type="protein sequence ID" value="ABK77104.1"/>
    <property type="molecule type" value="Genomic_DNA"/>
</dbReference>
<dbReference type="GO" id="GO:0008276">
    <property type="term" value="F:protein methyltransferase activity"/>
    <property type="evidence" value="ECO:0007669"/>
    <property type="project" value="TreeGrafter"/>
</dbReference>
<dbReference type="Gene3D" id="3.40.50.150">
    <property type="entry name" value="Vaccinia Virus protein VP39"/>
    <property type="match status" value="1"/>
</dbReference>
<name>A0RUT7_CENSY</name>
<gene>
    <name evidence="6" type="ordered locus">CENSYa_0470</name>
</gene>
<keyword evidence="4" id="KW-0949">S-adenosyl-L-methionine</keyword>
<protein>
    <submittedName>
        <fullName evidence="6">Methylase of polypeptide chain release factor</fullName>
    </submittedName>
</protein>
<organism evidence="6 7">
    <name type="scientific">Cenarchaeum symbiosum (strain A)</name>
    <dbReference type="NCBI Taxonomy" id="414004"/>
    <lineage>
        <taxon>Archaea</taxon>
        <taxon>Nitrososphaerota</taxon>
        <taxon>Candidatus Cenarchaeales</taxon>
        <taxon>Candidatus Cenarchaeaceae</taxon>
        <taxon>Candidatus Cenarchaeum</taxon>
    </lineage>
</organism>
<dbReference type="PANTHER" id="PTHR45875">
    <property type="entry name" value="METHYLTRANSFERASE N6AMT1"/>
    <property type="match status" value="1"/>
</dbReference>
<dbReference type="GO" id="GO:0035657">
    <property type="term" value="C:eRF1 methyltransferase complex"/>
    <property type="evidence" value="ECO:0007669"/>
    <property type="project" value="TreeGrafter"/>
</dbReference>
<dbReference type="KEGG" id="csy:CENSYa_0470"/>
<evidence type="ECO:0000313" key="6">
    <source>
        <dbReference type="EMBL" id="ABK77104.1"/>
    </source>
</evidence>
<reference evidence="6 7" key="1">
    <citation type="journal article" date="2006" name="Proc. Natl. Acad. Sci. U.S.A.">
        <title>Genomic analysis of the uncultivated marine crenarchaeote Cenarchaeum symbiosum.</title>
        <authorList>
            <person name="Hallam S.J."/>
            <person name="Konstantinidis K.T."/>
            <person name="Putnam N."/>
            <person name="Schleper C."/>
            <person name="Watanabe Y."/>
            <person name="Sugahara J."/>
            <person name="Preston C."/>
            <person name="de la Torre J."/>
            <person name="Richardson P.M."/>
            <person name="DeLong E.F."/>
        </authorList>
    </citation>
    <scope>NUCLEOTIDE SEQUENCE [LARGE SCALE GENOMIC DNA]</scope>
    <source>
        <strain evidence="7">A</strain>
    </source>
</reference>
<accession>A0RUT7</accession>